<evidence type="ECO:0000256" key="1">
    <source>
        <dbReference type="SAM" id="Phobius"/>
    </source>
</evidence>
<accession>F0XG03</accession>
<feature type="transmembrane region" description="Helical" evidence="1">
    <location>
        <begin position="166"/>
        <end position="187"/>
    </location>
</feature>
<dbReference type="GeneID" id="25978743"/>
<evidence type="ECO:0000313" key="2">
    <source>
        <dbReference type="EMBL" id="EFX03372.1"/>
    </source>
</evidence>
<keyword evidence="1" id="KW-1133">Transmembrane helix</keyword>
<organism evidence="3">
    <name type="scientific">Grosmannia clavigera (strain kw1407 / UAMH 11150)</name>
    <name type="common">Blue stain fungus</name>
    <name type="synonym">Graphiocladiella clavigera</name>
    <dbReference type="NCBI Taxonomy" id="655863"/>
    <lineage>
        <taxon>Eukaryota</taxon>
        <taxon>Fungi</taxon>
        <taxon>Dikarya</taxon>
        <taxon>Ascomycota</taxon>
        <taxon>Pezizomycotina</taxon>
        <taxon>Sordariomycetes</taxon>
        <taxon>Sordariomycetidae</taxon>
        <taxon>Ophiostomatales</taxon>
        <taxon>Ophiostomataceae</taxon>
        <taxon>Leptographium</taxon>
    </lineage>
</organism>
<dbReference type="EMBL" id="GL629767">
    <property type="protein sequence ID" value="EFX03372.1"/>
    <property type="molecule type" value="Genomic_DNA"/>
</dbReference>
<sequence>MSAPLTIAESELSVGVCGPLYRAVKRAHPCAFLVTASAPAPRPPVCRHPQIFLDRNVQPADLSVPGTGAVGCAVLEGTVEVEGDDLSRERSTASTKDMVVRQTRQLGKRDTVAATRLSSAAFLHLVLRHRPVFVPVCIQTSRPAADGGQSGVIASLLLAYGGTGRAMQILCLVSSLNAIPVTAWCFLRSDFRSSFGSRRFVVQAFHPGLYCIFAICFYQVQIKLRQ</sequence>
<keyword evidence="3" id="KW-1185">Reference proteome</keyword>
<feature type="transmembrane region" description="Helical" evidence="1">
    <location>
        <begin position="199"/>
        <end position="220"/>
    </location>
</feature>
<proteinExistence type="predicted"/>
<dbReference type="Proteomes" id="UP000007796">
    <property type="component" value="Unassembled WGS sequence"/>
</dbReference>
<dbReference type="InParanoid" id="F0XG03"/>
<reference evidence="2 3" key="1">
    <citation type="journal article" date="2011" name="Proc. Natl. Acad. Sci. U.S.A.">
        <title>Genome and transcriptome analyses of the mountain pine beetle-fungal symbiont Grosmannia clavigera, a lodgepole pine pathogen.</title>
        <authorList>
            <person name="DiGuistini S."/>
            <person name="Wang Y."/>
            <person name="Liao N.Y."/>
            <person name="Taylor G."/>
            <person name="Tanguay P."/>
            <person name="Feau N."/>
            <person name="Henrissat B."/>
            <person name="Chan S.K."/>
            <person name="Hesse-Orce U."/>
            <person name="Alamouti S.M."/>
            <person name="Tsui C.K.M."/>
            <person name="Docking R.T."/>
            <person name="Levasseur A."/>
            <person name="Haridas S."/>
            <person name="Robertson G."/>
            <person name="Birol I."/>
            <person name="Holt R.A."/>
            <person name="Marra M.A."/>
            <person name="Hamelin R.C."/>
            <person name="Hirst M."/>
            <person name="Jones S.J.M."/>
            <person name="Bohlmann J."/>
            <person name="Breuil C."/>
        </authorList>
    </citation>
    <scope>NUCLEOTIDE SEQUENCE [LARGE SCALE GENOMIC DNA]</scope>
    <source>
        <strain evidence="3">kw1407 / UAMH 11150</strain>
    </source>
</reference>
<dbReference type="AlphaFoldDB" id="F0XG03"/>
<name>F0XG03_GROCL</name>
<keyword evidence="1" id="KW-0812">Transmembrane</keyword>
<evidence type="ECO:0000313" key="3">
    <source>
        <dbReference type="Proteomes" id="UP000007796"/>
    </source>
</evidence>
<dbReference type="HOGENOM" id="CLU_1224889_0_0_1"/>
<protein>
    <submittedName>
        <fullName evidence="2">Uncharacterized protein</fullName>
    </submittedName>
</protein>
<dbReference type="RefSeq" id="XP_014172854.1">
    <property type="nucleotide sequence ID" value="XM_014317379.1"/>
</dbReference>
<gene>
    <name evidence="2" type="ORF">CMQ_5422</name>
</gene>
<keyword evidence="1" id="KW-0472">Membrane</keyword>